<dbReference type="GO" id="GO:0008233">
    <property type="term" value="F:peptidase activity"/>
    <property type="evidence" value="ECO:0007669"/>
    <property type="project" value="UniProtKB-KW"/>
</dbReference>
<comment type="caution">
    <text evidence="5">The sequence shown here is derived from an EMBL/GenBank/DDBJ whole genome shotgun (WGS) entry which is preliminary data.</text>
</comment>
<dbReference type="PANTHER" id="PTHR30217">
    <property type="entry name" value="PEPTIDASE U32 FAMILY"/>
    <property type="match status" value="1"/>
</dbReference>
<evidence type="ECO:0000256" key="1">
    <source>
        <dbReference type="ARBA" id="ARBA00022670"/>
    </source>
</evidence>
<reference evidence="5" key="1">
    <citation type="journal article" date="2020" name="mSystems">
        <title>Genome- and Community-Level Interaction Insights into Carbon Utilization and Element Cycling Functions of Hydrothermarchaeota in Hydrothermal Sediment.</title>
        <authorList>
            <person name="Zhou Z."/>
            <person name="Liu Y."/>
            <person name="Xu W."/>
            <person name="Pan J."/>
            <person name="Luo Z.H."/>
            <person name="Li M."/>
        </authorList>
    </citation>
    <scope>NUCLEOTIDE SEQUENCE [LARGE SCALE GENOMIC DNA]</scope>
    <source>
        <strain evidence="5">HyVt-456</strain>
    </source>
</reference>
<proteinExistence type="inferred from homology"/>
<dbReference type="Gene3D" id="2.40.30.10">
    <property type="entry name" value="Translation factors"/>
    <property type="match status" value="1"/>
</dbReference>
<evidence type="ECO:0000256" key="2">
    <source>
        <dbReference type="ARBA" id="ARBA00022801"/>
    </source>
</evidence>
<dbReference type="InterPro" id="IPR051454">
    <property type="entry name" value="RNA/ubiquinone_mod_enzymes"/>
</dbReference>
<keyword evidence="1" id="KW-0645">Protease</keyword>
<organism evidence="5">
    <name type="scientific">Caldithrix abyssi</name>
    <dbReference type="NCBI Taxonomy" id="187145"/>
    <lineage>
        <taxon>Bacteria</taxon>
        <taxon>Pseudomonadati</taxon>
        <taxon>Calditrichota</taxon>
        <taxon>Calditrichia</taxon>
        <taxon>Calditrichales</taxon>
        <taxon>Calditrichaceae</taxon>
        <taxon>Caldithrix</taxon>
    </lineage>
</organism>
<dbReference type="GO" id="GO:0006508">
    <property type="term" value="P:proteolysis"/>
    <property type="evidence" value="ECO:0007669"/>
    <property type="project" value="UniProtKB-KW"/>
</dbReference>
<evidence type="ECO:0000313" key="5">
    <source>
        <dbReference type="EMBL" id="HED11311.1"/>
    </source>
</evidence>
<feature type="domain" description="Peptidase family U32 C-terminal" evidence="4">
    <location>
        <begin position="378"/>
        <end position="457"/>
    </location>
</feature>
<evidence type="ECO:0000256" key="3">
    <source>
        <dbReference type="ARBA" id="ARBA00038374"/>
    </source>
</evidence>
<dbReference type="InterPro" id="IPR001539">
    <property type="entry name" value="Peptidase_U32"/>
</dbReference>
<protein>
    <submittedName>
        <fullName evidence="5">U32 family peptidase</fullName>
    </submittedName>
</protein>
<dbReference type="PROSITE" id="PS01276">
    <property type="entry name" value="PEPTIDASE_U32"/>
    <property type="match status" value="1"/>
</dbReference>
<dbReference type="EMBL" id="DRLD01000321">
    <property type="protein sequence ID" value="HED11311.1"/>
    <property type="molecule type" value="Genomic_DNA"/>
</dbReference>
<gene>
    <name evidence="5" type="ORF">ENJ10_11535</name>
</gene>
<evidence type="ECO:0000259" key="4">
    <source>
        <dbReference type="Pfam" id="PF16325"/>
    </source>
</evidence>
<dbReference type="PANTHER" id="PTHR30217:SF6">
    <property type="entry name" value="TRNA HYDROXYLATION PROTEIN P"/>
    <property type="match status" value="1"/>
</dbReference>
<sequence>MFFLANIAKTQPEKIMKSKIELLMPAGDFEKMKYAYAFGADATYLGIPMFSLRARENGFKRDTVIEAINYAHNLDKKVYLTANILPHNHKVQPFINYIGQLLQETQPDAWIMSDPGIIMLMKEKYPGQEIHLSVQANTVNYATAKFWEKIGISRIILSRELTIKEIRQIRDHCPDLELEAFVHGAICIAYSGRCLISNYMSYRDPNQGTCSHSCRWQYKMYKKEENQPQSWLKDAQRAGIEPAVTQQGDNYVPIQGDYYLAETDRPGEYMQLDEDENGTYLMNARDLCAIEYLDELRDAGVDSFKVEGRNKSVYYAALIARAYRRATDDLIAGRPFDPENITDVFAASNKGYIAGFLKGNPGRSAQKYDGTRAEQPIYRFAGIIRGYDAEKKWMKVEPRNPLRPGMQLELFTRDRTIPFTVEELFDVKGRPIEQIHGGLHYCYIPYPEAPPEFALLRERTADDFNPREVELSREAESCGDNCGCDS</sequence>
<comment type="similarity">
    <text evidence="3">Belongs to the peptidase U32 family.</text>
</comment>
<dbReference type="InterPro" id="IPR032525">
    <property type="entry name" value="Peptidase_U32_C"/>
</dbReference>
<dbReference type="Pfam" id="PF01136">
    <property type="entry name" value="Peptidase_U32"/>
    <property type="match status" value="1"/>
</dbReference>
<dbReference type="Proteomes" id="UP000886005">
    <property type="component" value="Unassembled WGS sequence"/>
</dbReference>
<keyword evidence="2" id="KW-0378">Hydrolase</keyword>
<name>A0A7V1PVT0_CALAY</name>
<accession>A0A7V1PVT0</accession>
<dbReference type="AlphaFoldDB" id="A0A7V1PVT0"/>
<dbReference type="Pfam" id="PF16325">
    <property type="entry name" value="Peptidase_U32_C"/>
    <property type="match status" value="1"/>
</dbReference>